<dbReference type="GO" id="GO:0097059">
    <property type="term" value="C:CNTFR-CLCF1 complex"/>
    <property type="evidence" value="ECO:0007669"/>
    <property type="project" value="TreeGrafter"/>
</dbReference>
<name>A0A8C6C5D5_MONMO</name>
<dbReference type="Ensembl" id="ENSMMNT00015029158.1">
    <property type="protein sequence ID" value="ENSMMNP00015026525.1"/>
    <property type="gene ID" value="ENSMMNG00015019402.1"/>
</dbReference>
<dbReference type="GO" id="GO:0005615">
    <property type="term" value="C:extracellular space"/>
    <property type="evidence" value="ECO:0007669"/>
    <property type="project" value="UniProtKB-KW"/>
</dbReference>
<feature type="compositionally biased region" description="Pro residues" evidence="12">
    <location>
        <begin position="34"/>
        <end position="45"/>
    </location>
</feature>
<dbReference type="PANTHER" id="PTHR21353">
    <property type="match status" value="1"/>
</dbReference>
<reference evidence="13" key="2">
    <citation type="submission" date="2025-09" db="UniProtKB">
        <authorList>
            <consortium name="Ensembl"/>
        </authorList>
    </citation>
    <scope>IDENTIFICATION</scope>
</reference>
<evidence type="ECO:0000256" key="3">
    <source>
        <dbReference type="ARBA" id="ARBA00022514"/>
    </source>
</evidence>
<keyword evidence="6" id="KW-0325">Glycoprotein</keyword>
<gene>
    <name evidence="13" type="primary">CLCF1</name>
</gene>
<dbReference type="GO" id="GO:0097058">
    <property type="term" value="C:CRLF-CLCF1 complex"/>
    <property type="evidence" value="ECO:0007669"/>
    <property type="project" value="TreeGrafter"/>
</dbReference>
<evidence type="ECO:0000256" key="2">
    <source>
        <dbReference type="ARBA" id="ARBA00007432"/>
    </source>
</evidence>
<keyword evidence="4" id="KW-0964">Secreted</keyword>
<evidence type="ECO:0000256" key="7">
    <source>
        <dbReference type="ARBA" id="ARBA00058915"/>
    </source>
</evidence>
<keyword evidence="14" id="KW-1185">Reference proteome</keyword>
<protein>
    <recommendedName>
        <fullName evidence="9">Cardiotrophin-like cytokine factor 1</fullName>
    </recommendedName>
    <alternativeName>
        <fullName evidence="10">B-cell-stimulating factor 3</fullName>
    </alternativeName>
    <alternativeName>
        <fullName evidence="11">Novel neurotrophin-1</fullName>
    </alternativeName>
</protein>
<evidence type="ECO:0000256" key="1">
    <source>
        <dbReference type="ARBA" id="ARBA00004613"/>
    </source>
</evidence>
<keyword evidence="5" id="KW-0732">Signal</keyword>
<dbReference type="GO" id="GO:0005125">
    <property type="term" value="F:cytokine activity"/>
    <property type="evidence" value="ECO:0007669"/>
    <property type="project" value="UniProtKB-KW"/>
</dbReference>
<evidence type="ECO:0000256" key="12">
    <source>
        <dbReference type="SAM" id="MobiDB-lite"/>
    </source>
</evidence>
<dbReference type="GO" id="GO:0007259">
    <property type="term" value="P:cell surface receptor signaling pathway via JAK-STAT"/>
    <property type="evidence" value="ECO:0007669"/>
    <property type="project" value="TreeGrafter"/>
</dbReference>
<proteinExistence type="inferred from homology"/>
<dbReference type="InterPro" id="IPR009079">
    <property type="entry name" value="4_helix_cytokine-like_core"/>
</dbReference>
<evidence type="ECO:0000313" key="14">
    <source>
        <dbReference type="Proteomes" id="UP000694561"/>
    </source>
</evidence>
<accession>A0A8C6C5D5</accession>
<dbReference type="Pfam" id="PF06875">
    <property type="entry name" value="PRF"/>
    <property type="match status" value="1"/>
</dbReference>
<dbReference type="GeneTree" id="ENSGT00510000048856"/>
<evidence type="ECO:0000256" key="10">
    <source>
        <dbReference type="ARBA" id="ARBA00079727"/>
    </source>
</evidence>
<evidence type="ECO:0000256" key="11">
    <source>
        <dbReference type="ARBA" id="ARBA00081040"/>
    </source>
</evidence>
<evidence type="ECO:0000256" key="8">
    <source>
        <dbReference type="ARBA" id="ARBA00063092"/>
    </source>
</evidence>
<comment type="function">
    <text evidence="7">In complex with CRLF1, forms a heterodimeric neurotropic cytokine that plays a crucial role during neuronal development. Also stimulates B-cells. Binds to and activates the ILST/gp130 receptor.</text>
</comment>
<comment type="similarity">
    <text evidence="2">Belongs to the IL-6 superfamily.</text>
</comment>
<evidence type="ECO:0000256" key="6">
    <source>
        <dbReference type="ARBA" id="ARBA00023180"/>
    </source>
</evidence>
<keyword evidence="3" id="KW-0202">Cytokine</keyword>
<dbReference type="PANTHER" id="PTHR21353:SF7">
    <property type="entry name" value="CARDIOTROPHIN-LIKE CYTOKINE FACTOR 1"/>
    <property type="match status" value="1"/>
</dbReference>
<dbReference type="Proteomes" id="UP000694561">
    <property type="component" value="Unplaced"/>
</dbReference>
<dbReference type="Gene3D" id="1.20.1250.10">
    <property type="match status" value="1"/>
</dbReference>
<dbReference type="FunFam" id="1.20.1250.10:FF:000005">
    <property type="entry name" value="cardiotrophin-like cytokine factor 1"/>
    <property type="match status" value="1"/>
</dbReference>
<evidence type="ECO:0000256" key="9">
    <source>
        <dbReference type="ARBA" id="ARBA00072651"/>
    </source>
</evidence>
<comment type="subcellular location">
    <subcellularLocation>
        <location evidence="1">Secreted</location>
    </subcellularLocation>
</comment>
<sequence length="349" mass="38831">MPSRPLPQEAQGGTAAASPHLTPPRCCGRERSPRSPPFPPPPSSPHPGEGRYNLWLQLYTSEKKSLQNVPHRKKKKKNPKPSEKNLRVGLADGIIKASPEPRLALPLRQPPGEEPRPARPAPSPMDLRAGDSWGMLACLCTVLWHLPAVPALNRTGDPGPGPSIQKTYDLTRYLEHQLRSLAGTYLNYLGPPFNEPDFNPPRLGAETLPRATVNLEVWRSLNDRLRLTQNYEAYSHLLCYLRGLNRQAATAELRRSLAHFCTSLQGLLGSIAGVMAALGYPLPQPLPGTEPTWTPGPAHSDFLQKMDDFWLLKELQTWLWRSAKDFNRLKKKMQPPAAAVTLHLEAHGF</sequence>
<dbReference type="SUPFAM" id="SSF47266">
    <property type="entry name" value="4-helical cytokines"/>
    <property type="match status" value="1"/>
</dbReference>
<dbReference type="GO" id="GO:0030890">
    <property type="term" value="P:positive regulation of B cell proliferation"/>
    <property type="evidence" value="ECO:0007669"/>
    <property type="project" value="TreeGrafter"/>
</dbReference>
<evidence type="ECO:0000313" key="13">
    <source>
        <dbReference type="Ensembl" id="ENSMMNP00015026525.1"/>
    </source>
</evidence>
<feature type="region of interest" description="Disordered" evidence="12">
    <location>
        <begin position="1"/>
        <end position="126"/>
    </location>
</feature>
<dbReference type="AlphaFoldDB" id="A0A8C6C5D5"/>
<evidence type="ECO:0000256" key="4">
    <source>
        <dbReference type="ARBA" id="ARBA00022525"/>
    </source>
</evidence>
<organism evidence="13 14">
    <name type="scientific">Monodon monoceros</name>
    <name type="common">Narwhal</name>
    <name type="synonym">Ceratodon monodon</name>
    <dbReference type="NCBI Taxonomy" id="40151"/>
    <lineage>
        <taxon>Eukaryota</taxon>
        <taxon>Metazoa</taxon>
        <taxon>Chordata</taxon>
        <taxon>Craniata</taxon>
        <taxon>Vertebrata</taxon>
        <taxon>Euteleostomi</taxon>
        <taxon>Mammalia</taxon>
        <taxon>Eutheria</taxon>
        <taxon>Laurasiatheria</taxon>
        <taxon>Artiodactyla</taxon>
        <taxon>Whippomorpha</taxon>
        <taxon>Cetacea</taxon>
        <taxon>Odontoceti</taxon>
        <taxon>Monodontidae</taxon>
        <taxon>Monodon</taxon>
    </lineage>
</organism>
<feature type="compositionally biased region" description="Basic residues" evidence="12">
    <location>
        <begin position="70"/>
        <end position="79"/>
    </location>
</feature>
<comment type="subunit">
    <text evidence="8">Forms a heteromeric complex with cardiotrophin-like cytokine CRLF1/CLF-1; the CRLF1-CLCF1 complex is a ligand for the ciliary neurotrophic factor receptor/CNTFR. The CRLF1-CLCF1 heterodimer binds SORL1 (via N-terminal ectodomain); within this complex, the interaction is mediated predominantly by the CRLF1 moiety. The tripartite signaling complex formed by CRLF1, CLCF1 and CNTFR also binds SORL1.</text>
</comment>
<evidence type="ECO:0000256" key="5">
    <source>
        <dbReference type="ARBA" id="ARBA00022729"/>
    </source>
</evidence>
<reference evidence="13" key="1">
    <citation type="submission" date="2025-08" db="UniProtKB">
        <authorList>
            <consortium name="Ensembl"/>
        </authorList>
    </citation>
    <scope>IDENTIFICATION</scope>
</reference>
<dbReference type="InterPro" id="IPR010681">
    <property type="entry name" value="PRF/CT"/>
</dbReference>